<dbReference type="InterPro" id="IPR021315">
    <property type="entry name" value="Gap/Sap"/>
</dbReference>
<protein>
    <recommendedName>
        <fullName evidence="4">GAP family protein</fullName>
    </recommendedName>
</protein>
<accession>A0A1X1XTR5</accession>
<dbReference type="Proteomes" id="UP000193487">
    <property type="component" value="Unassembled WGS sequence"/>
</dbReference>
<dbReference type="AlphaFoldDB" id="A0A1X1XTR5"/>
<name>A0A1X1XTR5_9MYCO</name>
<keyword evidence="1" id="KW-0812">Transmembrane</keyword>
<evidence type="ECO:0000313" key="2">
    <source>
        <dbReference type="EMBL" id="ORW02245.1"/>
    </source>
</evidence>
<comment type="caution">
    <text evidence="2">The sequence shown here is derived from an EMBL/GenBank/DDBJ whole genome shotgun (WGS) entry which is preliminary data.</text>
</comment>
<evidence type="ECO:0000313" key="3">
    <source>
        <dbReference type="Proteomes" id="UP000193487"/>
    </source>
</evidence>
<evidence type="ECO:0008006" key="4">
    <source>
        <dbReference type="Google" id="ProtNLM"/>
    </source>
</evidence>
<feature type="transmembrane region" description="Helical" evidence="1">
    <location>
        <begin position="38"/>
        <end position="61"/>
    </location>
</feature>
<feature type="transmembrane region" description="Helical" evidence="1">
    <location>
        <begin position="81"/>
        <end position="103"/>
    </location>
</feature>
<feature type="transmembrane region" description="Helical" evidence="1">
    <location>
        <begin position="182"/>
        <end position="203"/>
    </location>
</feature>
<proteinExistence type="predicted"/>
<sequence>MWGSVLGLALLGALHPVRLGLTLLMISRPRPVLNLLAYWLGGLTVSVPALLVPLIVVHSAPMFKSVTHESATSASSFTVRHVQIGIGVFALSIAALITVRFFARRRAKVVTPANNPSGMPPDPATPIAIRRLLGRAHTAWESGSLWIAWVIGVASVSVDAVLFVAAIIVASAAAIGTQATAAVAYVVVLYVVVEVILVAYLATPVKTEAVLRRLHDWALAHRQQVLVAIFAVVGVSQVAQGAGIV</sequence>
<dbReference type="OrthoDB" id="4627516at2"/>
<keyword evidence="1" id="KW-0472">Membrane</keyword>
<feature type="transmembrane region" description="Helical" evidence="1">
    <location>
        <begin position="145"/>
        <end position="176"/>
    </location>
</feature>
<gene>
    <name evidence="2" type="ORF">AWC14_07270</name>
</gene>
<evidence type="ECO:0000256" key="1">
    <source>
        <dbReference type="SAM" id="Phobius"/>
    </source>
</evidence>
<keyword evidence="3" id="KW-1185">Reference proteome</keyword>
<organism evidence="2 3">
    <name type="scientific">Mycobacterium kyorinense</name>
    <dbReference type="NCBI Taxonomy" id="487514"/>
    <lineage>
        <taxon>Bacteria</taxon>
        <taxon>Bacillati</taxon>
        <taxon>Actinomycetota</taxon>
        <taxon>Actinomycetes</taxon>
        <taxon>Mycobacteriales</taxon>
        <taxon>Mycobacteriaceae</taxon>
        <taxon>Mycobacterium</taxon>
    </lineage>
</organism>
<feature type="transmembrane region" description="Helical" evidence="1">
    <location>
        <begin position="224"/>
        <end position="244"/>
    </location>
</feature>
<dbReference type="Pfam" id="PF11139">
    <property type="entry name" value="SfLAP"/>
    <property type="match status" value="1"/>
</dbReference>
<reference evidence="2 3" key="1">
    <citation type="submission" date="2016-01" db="EMBL/GenBank/DDBJ databases">
        <title>The new phylogeny of the genus Mycobacterium.</title>
        <authorList>
            <person name="Tarcisio F."/>
            <person name="Conor M."/>
            <person name="Antonella G."/>
            <person name="Elisabetta G."/>
            <person name="Giulia F.S."/>
            <person name="Sara T."/>
            <person name="Anna F."/>
            <person name="Clotilde B."/>
            <person name="Roberto B."/>
            <person name="Veronica D.S."/>
            <person name="Fabio R."/>
            <person name="Monica P."/>
            <person name="Olivier J."/>
            <person name="Enrico T."/>
            <person name="Nicola S."/>
        </authorList>
    </citation>
    <scope>NUCLEOTIDE SEQUENCE [LARGE SCALE GENOMIC DNA]</scope>
    <source>
        <strain evidence="2 3">DSM 45166</strain>
    </source>
</reference>
<keyword evidence="1" id="KW-1133">Transmembrane helix</keyword>
<feature type="transmembrane region" description="Helical" evidence="1">
    <location>
        <begin position="6"/>
        <end position="26"/>
    </location>
</feature>
<dbReference type="EMBL" id="LQPE01000135">
    <property type="protein sequence ID" value="ORW02245.1"/>
    <property type="molecule type" value="Genomic_DNA"/>
</dbReference>